<name>A0A8S5RPQ6_9VIRU</name>
<keyword evidence="1" id="KW-1133">Transmembrane helix</keyword>
<evidence type="ECO:0000313" key="2">
    <source>
        <dbReference type="EMBL" id="DAE33113.1"/>
    </source>
</evidence>
<reference evidence="2" key="1">
    <citation type="journal article" date="2021" name="Proc. Natl. Acad. Sci. U.S.A.">
        <title>A Catalog of Tens of Thousands of Viruses from Human Metagenomes Reveals Hidden Associations with Chronic Diseases.</title>
        <authorList>
            <person name="Tisza M.J."/>
            <person name="Buck C.B."/>
        </authorList>
    </citation>
    <scope>NUCLEOTIDE SEQUENCE</scope>
    <source>
        <strain evidence="2">Ctrcb4</strain>
    </source>
</reference>
<keyword evidence="1" id="KW-0812">Transmembrane</keyword>
<sequence length="42" mass="4820">MLILRLTYLIVIVIMLSQGIFQSLQIGFKKEDMPQIQTILGL</sequence>
<protein>
    <submittedName>
        <fullName evidence="2">Uncharacterized protein</fullName>
    </submittedName>
</protein>
<feature type="transmembrane region" description="Helical" evidence="1">
    <location>
        <begin position="6"/>
        <end position="24"/>
    </location>
</feature>
<keyword evidence="1" id="KW-0472">Membrane</keyword>
<dbReference type="EMBL" id="BK059132">
    <property type="protein sequence ID" value="DAE33113.1"/>
    <property type="molecule type" value="Genomic_DNA"/>
</dbReference>
<proteinExistence type="predicted"/>
<accession>A0A8S5RPQ6</accession>
<organism evidence="2">
    <name type="scientific">virus sp. ctrcb4</name>
    <dbReference type="NCBI Taxonomy" id="2825824"/>
    <lineage>
        <taxon>Viruses</taxon>
    </lineage>
</organism>
<evidence type="ECO:0000256" key="1">
    <source>
        <dbReference type="SAM" id="Phobius"/>
    </source>
</evidence>